<dbReference type="Gene3D" id="1.10.10.10">
    <property type="entry name" value="Winged helix-like DNA-binding domain superfamily/Winged helix DNA-binding domain"/>
    <property type="match status" value="1"/>
</dbReference>
<dbReference type="PANTHER" id="PTHR34824:SF1">
    <property type="entry name" value="HEAT-INDUCIBLE TRANSCRIPTION REPRESSOR HRCA"/>
    <property type="match status" value="1"/>
</dbReference>
<evidence type="ECO:0000313" key="6">
    <source>
        <dbReference type="EMBL" id="PJA12617.1"/>
    </source>
</evidence>
<dbReference type="Pfam" id="PF01628">
    <property type="entry name" value="HrcA"/>
    <property type="match status" value="1"/>
</dbReference>
<evidence type="ECO:0000256" key="2">
    <source>
        <dbReference type="ARBA" id="ARBA00023015"/>
    </source>
</evidence>
<dbReference type="SUPFAM" id="SSF46785">
    <property type="entry name" value="Winged helix' DNA-binding domain"/>
    <property type="match status" value="1"/>
</dbReference>
<evidence type="ECO:0000256" key="3">
    <source>
        <dbReference type="ARBA" id="ARBA00023016"/>
    </source>
</evidence>
<dbReference type="GO" id="GO:0045892">
    <property type="term" value="P:negative regulation of DNA-templated transcription"/>
    <property type="evidence" value="ECO:0007669"/>
    <property type="project" value="TreeGrafter"/>
</dbReference>
<dbReference type="PANTHER" id="PTHR34824">
    <property type="entry name" value="HEAT-INDUCIBLE TRANSCRIPTION REPRESSOR HRCA"/>
    <property type="match status" value="1"/>
</dbReference>
<dbReference type="EMBL" id="PFQB01000107">
    <property type="protein sequence ID" value="PJA12617.1"/>
    <property type="molecule type" value="Genomic_DNA"/>
</dbReference>
<evidence type="ECO:0000256" key="4">
    <source>
        <dbReference type="ARBA" id="ARBA00023163"/>
    </source>
</evidence>
<keyword evidence="2" id="KW-0805">Transcription regulation</keyword>
<dbReference type="GO" id="GO:0003677">
    <property type="term" value="F:DNA binding"/>
    <property type="evidence" value="ECO:0007669"/>
    <property type="project" value="InterPro"/>
</dbReference>
<feature type="domain" description="Heat-inducible transcription repressor HrcA C-terminal" evidence="5">
    <location>
        <begin position="156"/>
        <end position="232"/>
    </location>
</feature>
<evidence type="ECO:0000256" key="1">
    <source>
        <dbReference type="ARBA" id="ARBA00022491"/>
    </source>
</evidence>
<proteinExistence type="predicted"/>
<keyword evidence="4" id="KW-0804">Transcription</keyword>
<protein>
    <recommendedName>
        <fullName evidence="5">Heat-inducible transcription repressor HrcA C-terminal domain-containing protein</fullName>
    </recommendedName>
</protein>
<keyword evidence="1" id="KW-0678">Repressor</keyword>
<dbReference type="InterPro" id="IPR021153">
    <property type="entry name" value="HrcA_C"/>
</dbReference>
<dbReference type="SUPFAM" id="SSF55781">
    <property type="entry name" value="GAF domain-like"/>
    <property type="match status" value="1"/>
</dbReference>
<accession>A0A2M7W0Y2</accession>
<organism evidence="6 7">
    <name type="scientific">Candidatus Dojkabacteria bacterium CG_4_10_14_0_2_um_filter_Dojkabacteria_WS6_41_15</name>
    <dbReference type="NCBI Taxonomy" id="2014249"/>
    <lineage>
        <taxon>Bacteria</taxon>
        <taxon>Candidatus Dojkabacteria</taxon>
    </lineage>
</organism>
<evidence type="ECO:0000259" key="5">
    <source>
        <dbReference type="Pfam" id="PF01628"/>
    </source>
</evidence>
<sequence>MTERQKLILKALIESFIESGHDISSFELLRTGDFEVSSATLRNEFLELSHGGYLTKSHFASGRIPTIKGLNFYVSNLMVENVIDFVDIVKEGQSLSNSRFEVQSLLRDAMKTLHKWTGEPSFILYNDVIQFYRISRLLKVYEKFPKKIQGDYLSGLMKFWDVIEDPELLMSFFKQRYEFQTGGIGIFSGAELGWKDLENFIAVFTPFKLFDGEEVGYIGTIGYVNLNYRAVVPGLKSMANILNNILRGW</sequence>
<dbReference type="InterPro" id="IPR036388">
    <property type="entry name" value="WH-like_DNA-bd_sf"/>
</dbReference>
<dbReference type="InterPro" id="IPR029016">
    <property type="entry name" value="GAF-like_dom_sf"/>
</dbReference>
<gene>
    <name evidence="6" type="ORF">COX64_04280</name>
</gene>
<dbReference type="InterPro" id="IPR002571">
    <property type="entry name" value="HrcA"/>
</dbReference>
<name>A0A2M7W0Y2_9BACT</name>
<reference evidence="7" key="1">
    <citation type="submission" date="2017-09" db="EMBL/GenBank/DDBJ databases">
        <title>Depth-based differentiation of microbial function through sediment-hosted aquifers and enrichment of novel symbionts in the deep terrestrial subsurface.</title>
        <authorList>
            <person name="Probst A.J."/>
            <person name="Ladd B."/>
            <person name="Jarett J.K."/>
            <person name="Geller-Mcgrath D.E."/>
            <person name="Sieber C.M.K."/>
            <person name="Emerson J.B."/>
            <person name="Anantharaman K."/>
            <person name="Thomas B.C."/>
            <person name="Malmstrom R."/>
            <person name="Stieglmeier M."/>
            <person name="Klingl A."/>
            <person name="Woyke T."/>
            <person name="Ryan C.M."/>
            <person name="Banfield J.F."/>
        </authorList>
    </citation>
    <scope>NUCLEOTIDE SEQUENCE [LARGE SCALE GENOMIC DNA]</scope>
</reference>
<evidence type="ECO:0000313" key="7">
    <source>
        <dbReference type="Proteomes" id="UP000228952"/>
    </source>
</evidence>
<dbReference type="Gene3D" id="3.30.450.40">
    <property type="match status" value="1"/>
</dbReference>
<dbReference type="InterPro" id="IPR036390">
    <property type="entry name" value="WH_DNA-bd_sf"/>
</dbReference>
<keyword evidence="3" id="KW-0346">Stress response</keyword>
<dbReference type="Proteomes" id="UP000228952">
    <property type="component" value="Unassembled WGS sequence"/>
</dbReference>
<dbReference type="AlphaFoldDB" id="A0A2M7W0Y2"/>
<comment type="caution">
    <text evidence="6">The sequence shown here is derived from an EMBL/GenBank/DDBJ whole genome shotgun (WGS) entry which is preliminary data.</text>
</comment>